<feature type="non-terminal residue" evidence="2">
    <location>
        <position position="1"/>
    </location>
</feature>
<evidence type="ECO:0000256" key="1">
    <source>
        <dbReference type="SAM" id="MobiDB-lite"/>
    </source>
</evidence>
<keyword evidence="3" id="KW-1185">Reference proteome</keyword>
<dbReference type="AlphaFoldDB" id="A0A7J6TYW3"/>
<sequence>PKKAKKAGEFDNFINDEASSSSESSAEEDNGHESDSSSGSSSSGEGSSSSGSSSGGSDRESGSGSSSDEGDPMGKITKRRYSKGESPRKQLERDAQPIIKKFTWT</sequence>
<proteinExistence type="predicted"/>
<feature type="region of interest" description="Disordered" evidence="1">
    <location>
        <begin position="1"/>
        <end position="105"/>
    </location>
</feature>
<gene>
    <name evidence="2" type="ORF">FOZ63_010368</name>
</gene>
<dbReference type="EMBL" id="JABANO010007258">
    <property type="protein sequence ID" value="KAF4750388.1"/>
    <property type="molecule type" value="Genomic_DNA"/>
</dbReference>
<feature type="compositionally biased region" description="Basic and acidic residues" evidence="1">
    <location>
        <begin position="82"/>
        <end position="95"/>
    </location>
</feature>
<reference evidence="2 3" key="1">
    <citation type="submission" date="2020-04" db="EMBL/GenBank/DDBJ databases">
        <title>Perkinsus olseni comparative genomics.</title>
        <authorList>
            <person name="Bogema D.R."/>
        </authorList>
    </citation>
    <scope>NUCLEOTIDE SEQUENCE [LARGE SCALE GENOMIC DNA]</scope>
    <source>
        <strain evidence="2 3">ATCC PRA-207</strain>
    </source>
</reference>
<evidence type="ECO:0000313" key="3">
    <source>
        <dbReference type="Proteomes" id="UP000553632"/>
    </source>
</evidence>
<feature type="compositionally biased region" description="Low complexity" evidence="1">
    <location>
        <begin position="36"/>
        <end position="67"/>
    </location>
</feature>
<name>A0A7J6TYW3_PEROL</name>
<organism evidence="2 3">
    <name type="scientific">Perkinsus olseni</name>
    <name type="common">Perkinsus atlanticus</name>
    <dbReference type="NCBI Taxonomy" id="32597"/>
    <lineage>
        <taxon>Eukaryota</taxon>
        <taxon>Sar</taxon>
        <taxon>Alveolata</taxon>
        <taxon>Perkinsozoa</taxon>
        <taxon>Perkinsea</taxon>
        <taxon>Perkinsida</taxon>
        <taxon>Perkinsidae</taxon>
        <taxon>Perkinsus</taxon>
    </lineage>
</organism>
<accession>A0A7J6TYW3</accession>
<comment type="caution">
    <text evidence="2">The sequence shown here is derived from an EMBL/GenBank/DDBJ whole genome shotgun (WGS) entry which is preliminary data.</text>
</comment>
<protein>
    <submittedName>
        <fullName evidence="2">Uncharacterized protein</fullName>
    </submittedName>
</protein>
<evidence type="ECO:0000313" key="2">
    <source>
        <dbReference type="EMBL" id="KAF4750388.1"/>
    </source>
</evidence>
<dbReference type="Proteomes" id="UP000553632">
    <property type="component" value="Unassembled WGS sequence"/>
</dbReference>